<dbReference type="Proteomes" id="UP000006968">
    <property type="component" value="Chromosome VI"/>
</dbReference>
<feature type="region of interest" description="Disordered" evidence="1">
    <location>
        <begin position="356"/>
        <end position="378"/>
    </location>
</feature>
<sequence>MLDKDVAKTAQDEENNGSPKQGELGAVFMVPRLLIKEHERIILKQILQILEQDELVQAPLDEFPYRNIRLPRYTDGSKTKDATDTAYEMIQKDVYGEKKIGLNGEQFGGRHYLFNTFTFTVHRNVLMVLLQDVIKVLYQDDVKRDENEFVCEHDQFLIMETTEEQTSFLTKKGILSEGSSGPFKYITAKSAFVEFGASVIVGGQRIVDDYWETLAKKQNLSSHQRVFKLTTNLISKISLLRPSFQNLKKKNDNQVSIDASDKGKNTISSFKFESPYPIVTEQPSGEIREAYIENFAKGEHISAIVPGQSISGTLELSAQFRVPRYHSKNSFQQALQMKAMDIPIGKHEELLAQYESQTPEGSTPNSLPNNIPSVNPSNKPIKRMLSSILDSNVSSSKNKKSEENEIIKPISKGLLKNNTSLNIDGWKFESLPLKSAEHQSKQQYYRGLPLYEKSVLLESLKQLTPNEIKELEHLHDAVFVNTGLQNVRKVRTKKWKKYWQYKAGIPIGLKRSQLSEFQNQYLKDVLEQTSVTTTFNEVTNTDETITTKRIPNANFLGNCNIKDFKPPYIYPHLNKIPQNVIENKATVKPETDTKNINPNPMMMTAMATKPGTFVNFGNGMTTDN</sequence>
<reference evidence="2 3" key="1">
    <citation type="journal article" date="2013" name="BMC Genomics">
        <title>High quality de novo sequencing and assembly of the Saccharomyces arboricolus genome.</title>
        <authorList>
            <person name="Liti G."/>
            <person name="Nguyen Ba A.N."/>
            <person name="Blythe M."/>
            <person name="Mueller C.A."/>
            <person name="Bergstroem A."/>
            <person name="Cubillos F.A."/>
            <person name="Dafhnis-Calas F."/>
            <person name="Khoshraftar S."/>
            <person name="Malla S."/>
            <person name="Mehta N."/>
            <person name="Siow C.C."/>
            <person name="Warringer J."/>
            <person name="Moses A.M."/>
            <person name="Louis E.J."/>
            <person name="Nieduszynski C.A."/>
        </authorList>
    </citation>
    <scope>NUCLEOTIDE SEQUENCE [LARGE SCALE GENOMIC DNA]</scope>
    <source>
        <strain evidence="3">H-6 / AS 2.3317 / CBS 10644</strain>
    </source>
</reference>
<dbReference type="OrthoDB" id="5598844at2759"/>
<evidence type="ECO:0000256" key="1">
    <source>
        <dbReference type="SAM" id="MobiDB-lite"/>
    </source>
</evidence>
<feature type="region of interest" description="Disordered" evidence="1">
    <location>
        <begin position="1"/>
        <end position="22"/>
    </location>
</feature>
<protein>
    <submittedName>
        <fullName evidence="2">Swp82p</fullName>
    </submittedName>
</protein>
<dbReference type="AlphaFoldDB" id="J8Q2M9"/>
<dbReference type="EMBL" id="ALIE01000066">
    <property type="protein sequence ID" value="EJS43918.1"/>
    <property type="molecule type" value="Genomic_DNA"/>
</dbReference>
<dbReference type="InterPro" id="IPR013933">
    <property type="entry name" value="CRC_Rsc7/Swp82"/>
</dbReference>
<comment type="caution">
    <text evidence="2">The sequence shown here is derived from an EMBL/GenBank/DDBJ whole genome shotgun (WGS) entry which is preliminary data.</text>
</comment>
<dbReference type="Pfam" id="PF08624">
    <property type="entry name" value="CRC_subunit"/>
    <property type="match status" value="1"/>
</dbReference>
<organism evidence="2 3">
    <name type="scientific">Saccharomyces arboricola (strain H-6 / AS 2.3317 / CBS 10644)</name>
    <name type="common">Yeast</name>
    <dbReference type="NCBI Taxonomy" id="1160507"/>
    <lineage>
        <taxon>Eukaryota</taxon>
        <taxon>Fungi</taxon>
        <taxon>Dikarya</taxon>
        <taxon>Ascomycota</taxon>
        <taxon>Saccharomycotina</taxon>
        <taxon>Saccharomycetes</taxon>
        <taxon>Saccharomycetales</taxon>
        <taxon>Saccharomycetaceae</taxon>
        <taxon>Saccharomyces</taxon>
    </lineage>
</organism>
<evidence type="ECO:0000313" key="2">
    <source>
        <dbReference type="EMBL" id="EJS43918.1"/>
    </source>
</evidence>
<gene>
    <name evidence="2" type="ORF">SU7_0969</name>
</gene>
<keyword evidence="3" id="KW-1185">Reference proteome</keyword>
<evidence type="ECO:0000313" key="3">
    <source>
        <dbReference type="Proteomes" id="UP000006968"/>
    </source>
</evidence>
<proteinExistence type="predicted"/>
<accession>J8Q2M9</accession>
<feature type="compositionally biased region" description="Basic and acidic residues" evidence="1">
    <location>
        <begin position="1"/>
        <end position="11"/>
    </location>
</feature>
<name>J8Q2M9_SACAR</name>
<dbReference type="HOGENOM" id="CLU_493537_0_0_1"/>